<evidence type="ECO:0000313" key="1">
    <source>
        <dbReference type="EMBL" id="GLV61200.1"/>
    </source>
</evidence>
<accession>A0ABQ6G7E7</accession>
<sequence length="56" mass="6117">MAWWISLKLVTIAMVARKAIGSARDEWPSVTIASAYFNQSLACANLFSVNNPDSAE</sequence>
<organism evidence="1 2">
    <name type="scientific">Dictyobacter halimunensis</name>
    <dbReference type="NCBI Taxonomy" id="3026934"/>
    <lineage>
        <taxon>Bacteria</taxon>
        <taxon>Bacillati</taxon>
        <taxon>Chloroflexota</taxon>
        <taxon>Ktedonobacteria</taxon>
        <taxon>Ktedonobacterales</taxon>
        <taxon>Dictyobacteraceae</taxon>
        <taxon>Dictyobacter</taxon>
    </lineage>
</organism>
<protein>
    <submittedName>
        <fullName evidence="1">Uncharacterized protein</fullName>
    </submittedName>
</protein>
<reference evidence="1 2" key="1">
    <citation type="submission" date="2023-02" db="EMBL/GenBank/DDBJ databases">
        <title>Dictyobacter halimunensis sp. nov., a new member of the class Ktedonobacteria from forest soil in a geothermal area.</title>
        <authorList>
            <person name="Rachmania M.K."/>
            <person name="Ningsih F."/>
            <person name="Sakai Y."/>
            <person name="Yabe S."/>
            <person name="Yokota A."/>
            <person name="Sjamsuridzal W."/>
        </authorList>
    </citation>
    <scope>NUCLEOTIDE SEQUENCE [LARGE SCALE GENOMIC DNA]</scope>
    <source>
        <strain evidence="1 2">S3.2.2.5</strain>
    </source>
</reference>
<name>A0ABQ6G7E7_9CHLR</name>
<dbReference type="EMBL" id="BSRI01000003">
    <property type="protein sequence ID" value="GLV61200.1"/>
    <property type="molecule type" value="Genomic_DNA"/>
</dbReference>
<proteinExistence type="predicted"/>
<dbReference type="Proteomes" id="UP001344906">
    <property type="component" value="Unassembled WGS sequence"/>
</dbReference>
<keyword evidence="2" id="KW-1185">Reference proteome</keyword>
<evidence type="ECO:0000313" key="2">
    <source>
        <dbReference type="Proteomes" id="UP001344906"/>
    </source>
</evidence>
<gene>
    <name evidence="1" type="ORF">KDH_80160</name>
</gene>
<comment type="caution">
    <text evidence="1">The sequence shown here is derived from an EMBL/GenBank/DDBJ whole genome shotgun (WGS) entry which is preliminary data.</text>
</comment>